<reference evidence="1 2" key="1">
    <citation type="submission" date="2020-10" db="EMBL/GenBank/DDBJ databases">
        <title>Mucilaginibacter mali sp. nov., isolated from rhizosphere soil of apple orchard.</title>
        <authorList>
            <person name="Lee J.-S."/>
            <person name="Kim H.S."/>
            <person name="Kim J.-S."/>
        </authorList>
    </citation>
    <scope>NUCLEOTIDE SEQUENCE [LARGE SCALE GENOMIC DNA]</scope>
    <source>
        <strain evidence="1 2">KCTC 23157</strain>
    </source>
</reference>
<gene>
    <name evidence="1" type="ORF">IRJ18_06025</name>
</gene>
<dbReference type="RefSeq" id="WP_194105292.1">
    <property type="nucleotide sequence ID" value="NZ_JADFFM010000001.1"/>
</dbReference>
<accession>A0ABR9XF64</accession>
<evidence type="ECO:0000313" key="1">
    <source>
        <dbReference type="EMBL" id="MBE9665911.1"/>
    </source>
</evidence>
<sequence length="154" mass="17683">MNQDISLINASSAIRAIYDEYAAMLLGYIFEVVKDKNIAEQYLVSVFNELPEHLNDITQPGVNIYHRLQLLARKLLTDFFETIPACNIVNDNLPDLPIRPNKFLDRMSKEELFIFCSVYYSGKRIGTLATELNKPQDEIKKILQQAFAVIRKAT</sequence>
<dbReference type="EMBL" id="JADFFM010000001">
    <property type="protein sequence ID" value="MBE9665911.1"/>
    <property type="molecule type" value="Genomic_DNA"/>
</dbReference>
<proteinExistence type="predicted"/>
<organism evidence="1 2">
    <name type="scientific">Mucilaginibacter boryungensis</name>
    <dbReference type="NCBI Taxonomy" id="768480"/>
    <lineage>
        <taxon>Bacteria</taxon>
        <taxon>Pseudomonadati</taxon>
        <taxon>Bacteroidota</taxon>
        <taxon>Sphingobacteriia</taxon>
        <taxon>Sphingobacteriales</taxon>
        <taxon>Sphingobacteriaceae</taxon>
        <taxon>Mucilaginibacter</taxon>
    </lineage>
</organism>
<comment type="caution">
    <text evidence="1">The sequence shown here is derived from an EMBL/GenBank/DDBJ whole genome shotgun (WGS) entry which is preliminary data.</text>
</comment>
<dbReference type="Proteomes" id="UP000632774">
    <property type="component" value="Unassembled WGS sequence"/>
</dbReference>
<keyword evidence="2" id="KW-1185">Reference proteome</keyword>
<evidence type="ECO:0000313" key="2">
    <source>
        <dbReference type="Proteomes" id="UP000632774"/>
    </source>
</evidence>
<protein>
    <recommendedName>
        <fullName evidence="3">DNA-directed RNA polymerase specialized sigma24 family protein</fullName>
    </recommendedName>
</protein>
<name>A0ABR9XF64_9SPHI</name>
<evidence type="ECO:0008006" key="3">
    <source>
        <dbReference type="Google" id="ProtNLM"/>
    </source>
</evidence>